<dbReference type="PROSITE" id="PS50010">
    <property type="entry name" value="DH_2"/>
    <property type="match status" value="1"/>
</dbReference>
<feature type="region of interest" description="Disordered" evidence="3">
    <location>
        <begin position="964"/>
        <end position="985"/>
    </location>
</feature>
<organism evidence="6 7">
    <name type="scientific">Blomia tropicalis</name>
    <name type="common">Mite</name>
    <dbReference type="NCBI Taxonomy" id="40697"/>
    <lineage>
        <taxon>Eukaryota</taxon>
        <taxon>Metazoa</taxon>
        <taxon>Ecdysozoa</taxon>
        <taxon>Arthropoda</taxon>
        <taxon>Chelicerata</taxon>
        <taxon>Arachnida</taxon>
        <taxon>Acari</taxon>
        <taxon>Acariformes</taxon>
        <taxon>Sarcoptiformes</taxon>
        <taxon>Astigmata</taxon>
        <taxon>Glycyphagoidea</taxon>
        <taxon>Echimyopodidae</taxon>
        <taxon>Blomia</taxon>
    </lineage>
</organism>
<feature type="compositionally biased region" description="Acidic residues" evidence="3">
    <location>
        <begin position="513"/>
        <end position="524"/>
    </location>
</feature>
<dbReference type="GO" id="GO:0035025">
    <property type="term" value="P:positive regulation of Rho protein signal transduction"/>
    <property type="evidence" value="ECO:0007669"/>
    <property type="project" value="TreeGrafter"/>
</dbReference>
<accession>A0A9Q0M2U8</accession>
<dbReference type="InterPro" id="IPR001849">
    <property type="entry name" value="PH_domain"/>
</dbReference>
<dbReference type="OMA" id="YCIRQAS"/>
<feature type="compositionally biased region" description="Polar residues" evidence="3">
    <location>
        <begin position="1211"/>
        <end position="1226"/>
    </location>
</feature>
<feature type="region of interest" description="Disordered" evidence="3">
    <location>
        <begin position="101"/>
        <end position="159"/>
    </location>
</feature>
<evidence type="ECO:0000259" key="4">
    <source>
        <dbReference type="PROSITE" id="PS50003"/>
    </source>
</evidence>
<gene>
    <name evidence="6" type="ORF">RDWZM_007642</name>
</gene>
<feature type="compositionally biased region" description="Polar residues" evidence="3">
    <location>
        <begin position="969"/>
        <end position="985"/>
    </location>
</feature>
<feature type="region of interest" description="Disordered" evidence="3">
    <location>
        <begin position="490"/>
        <end position="606"/>
    </location>
</feature>
<comment type="caution">
    <text evidence="6">The sequence shown here is derived from an EMBL/GenBank/DDBJ whole genome shotgun (WGS) entry which is preliminary data.</text>
</comment>
<dbReference type="SUPFAM" id="SSF50729">
    <property type="entry name" value="PH domain-like"/>
    <property type="match status" value="1"/>
</dbReference>
<evidence type="ECO:0000256" key="1">
    <source>
        <dbReference type="ARBA" id="ARBA00004496"/>
    </source>
</evidence>
<feature type="domain" description="DH" evidence="5">
    <location>
        <begin position="1439"/>
        <end position="1631"/>
    </location>
</feature>
<feature type="compositionally biased region" description="Low complexity" evidence="3">
    <location>
        <begin position="667"/>
        <end position="694"/>
    </location>
</feature>
<evidence type="ECO:0000313" key="7">
    <source>
        <dbReference type="Proteomes" id="UP001142055"/>
    </source>
</evidence>
<feature type="compositionally biased region" description="Polar residues" evidence="3">
    <location>
        <begin position="107"/>
        <end position="118"/>
    </location>
</feature>
<feature type="compositionally biased region" description="Pro residues" evidence="3">
    <location>
        <begin position="562"/>
        <end position="591"/>
    </location>
</feature>
<feature type="region of interest" description="Disordered" evidence="3">
    <location>
        <begin position="1344"/>
        <end position="1375"/>
    </location>
</feature>
<dbReference type="CDD" id="cd00821">
    <property type="entry name" value="PH"/>
    <property type="match status" value="1"/>
</dbReference>
<feature type="region of interest" description="Disordered" evidence="3">
    <location>
        <begin position="29"/>
        <end position="54"/>
    </location>
</feature>
<dbReference type="CDD" id="cd00160">
    <property type="entry name" value="RhoGEF"/>
    <property type="match status" value="1"/>
</dbReference>
<evidence type="ECO:0000256" key="2">
    <source>
        <dbReference type="ARBA" id="ARBA00022490"/>
    </source>
</evidence>
<feature type="region of interest" description="Disordered" evidence="3">
    <location>
        <begin position="1151"/>
        <end position="1312"/>
    </location>
</feature>
<keyword evidence="2" id="KW-0963">Cytoplasm</keyword>
<proteinExistence type="predicted"/>
<dbReference type="Pfam" id="PF00621">
    <property type="entry name" value="RhoGEF"/>
    <property type="match status" value="1"/>
</dbReference>
<reference evidence="6" key="1">
    <citation type="submission" date="2022-12" db="EMBL/GenBank/DDBJ databases">
        <title>Genome assemblies of Blomia tropicalis.</title>
        <authorList>
            <person name="Cui Y."/>
        </authorList>
    </citation>
    <scope>NUCLEOTIDE SEQUENCE</scope>
    <source>
        <tissue evidence="6">Adult mites</tissue>
    </source>
</reference>
<dbReference type="InterPro" id="IPR051480">
    <property type="entry name" value="Endocytic_GEF_Adapter"/>
</dbReference>
<feature type="compositionally biased region" description="Low complexity" evidence="3">
    <location>
        <begin position="1158"/>
        <end position="1167"/>
    </location>
</feature>
<dbReference type="PANTHER" id="PTHR46006:SF5">
    <property type="entry name" value="DH DOMAIN-CONTAINING PROTEIN"/>
    <property type="match status" value="1"/>
</dbReference>
<feature type="region of interest" description="Disordered" evidence="3">
    <location>
        <begin position="1006"/>
        <end position="1030"/>
    </location>
</feature>
<feature type="region of interest" description="Disordered" evidence="3">
    <location>
        <begin position="226"/>
        <end position="265"/>
    </location>
</feature>
<feature type="domain" description="PH" evidence="4">
    <location>
        <begin position="1865"/>
        <end position="1898"/>
    </location>
</feature>
<feature type="compositionally biased region" description="Polar residues" evidence="3">
    <location>
        <begin position="798"/>
        <end position="819"/>
    </location>
</feature>
<dbReference type="InterPro" id="IPR011993">
    <property type="entry name" value="PH-like_dom_sf"/>
</dbReference>
<evidence type="ECO:0000313" key="6">
    <source>
        <dbReference type="EMBL" id="KAJ6216485.1"/>
    </source>
</evidence>
<dbReference type="GO" id="GO:0031097">
    <property type="term" value="C:medial cortex"/>
    <property type="evidence" value="ECO:0007669"/>
    <property type="project" value="UniProtKB-ARBA"/>
</dbReference>
<dbReference type="Proteomes" id="UP001142055">
    <property type="component" value="Chromosome 3"/>
</dbReference>
<dbReference type="PANTHER" id="PTHR46006">
    <property type="entry name" value="RHO GUANINE NUCLEOTIDE EXCHANGE FACTOR AT 64C, ISOFORM A"/>
    <property type="match status" value="1"/>
</dbReference>
<feature type="compositionally biased region" description="Polar residues" evidence="3">
    <location>
        <begin position="1168"/>
        <end position="1183"/>
    </location>
</feature>
<dbReference type="SUPFAM" id="SSF48065">
    <property type="entry name" value="DBL homology domain (DH-domain)"/>
    <property type="match status" value="1"/>
</dbReference>
<sequence length="1925" mass="214387">MDHRPSHYNTVRILAPVLPFYDHATATTHHRHIAAGPGPGPGPGGGGGGGTYGQSILVPTTPFHHHHHHQIYHTRAFSTVNPAKLSKQSNMMIYGHLQQPKVKHQQTEQSGSSLNTWFTWKRKSKNNSSSNGTQRPINVHSHHHHHHHHSQQQQHQHVSEYCPAANGSQSHVPPSLARLFVQPNGRSATTNCTTSPSSTSSKPMCLCSGLTQSTFMAPTYFDDDDDDATNDKDKQHRATSLESSNHLKYKSKTLKSHKSGKSSFEMNGTIRSISTGSLLLTTNGNKNDCSISTKNQQQQQQKRVTRPFNTLNMNRLNQAKSCDQLHSNSSMEYGSFNTTNRKSILECDINPYELIETERKHKTKDKIKCATIAVKSSRNGYRTKREIDDGDEYEDYLDENEDYEQHHHRSISTLNRHGHGRSRIHKGIFQAANSIRIAGQSVYSSIKNETNHLTGKFKSSIDVNQSVNDDRPKMLRCKSSTSLCEWNFDSSTTNTTERTKPKAANFHSILIEPEPDYDMEESEIILDHSKTTDGETNQSIESSKCDTINRRIRSSSITRPKVNPPPPPEPISLPPPTIAPPPPPPPPPPPSDYFTSSENSSPTISLSTLSSSISTLKPIGSINGKSSNLQPSDSISFQNELKEKLNQGVKSILKKTTTNRIVDESSNDSSNDSLESNVDSSSSSTSTTSSSVENRIQAFEQSTTILNGMEPSMIKPKKHVHFRVKTRNGHLSRSRSTSHIITETIHEEDDEHSYYDDVAIPSSAVNSGIIGTRSFDDVSIVSCSSPTLSTLDRRTIHNDQQQNCSVSDTETRASPNSIKNRNDSNQDHGGSSSSSTINVSSSSMDRQSESTYDTKCNNNDDENDDGRRTMSMPNINQRTSLECCHRHHPNAYDQLVCEVANGDVIVHEPNDQPQSSRSMNNMIGRMSNVRSTKHRFDANSSPTPPPIPARRLSTMLSIELQKPIKQESNDQSSQQTKNSFSRAVRTYSTGSVRSLLARKLNRSISGNSARLSNSQQQQQQQKSNGSKLTLSNLFSMKPIDNERSMANVKNNDQVEEHIYEELDSVYVDAITEQQHHKQLPMSNRSTTLSSFFGGRISRAEILDYLHDAKGRLEKQEINVIDCKKLELDENHDIEDIDDDDDIDDVDQVIDENNHKRSSSSPPLLRPLITNTNDVNDSGNSSFIDSIDYRSTDLSPPYGYEAKSRLRKTRTRNGSPSNIDNTDDVNGNLSSSSSSSSSTTTPTLNSSTTGVVSQSTISSGVNRRNRVSNVSNSSTDSSATSGVSGISSNLSDDVEEDDMNTNSSSSSLGSIGAGADGSAGSASCYYGSLDSSVPIRKGSPTAIVLERNDSGVGPEISSSLTKTKSTNESQTSSRDEYHHYNNRLRCLDCDHESSDNAINDCGSTTNHSGSSSSSSSSSSYYYSTFHQPNLCTRCVKKRNERKEIISEIVDTELKYGRDLKIIQDEFARPISVAGLLTTQQVDEIFLNLDELIEVNEHFAEQLRDTLNCAYEQNDMDLTTANIGQLFHDCMLARISVFEQYCIRQGSASLLLNQLEKEKELLRIFLRVSQMENTLLRRMNLRSFLVVPVQRVTKYPLLLNRLHKVTSVHHPDRESLRDAQLKLEFYLESINQKTRGSIAATTSRIWRRISNLSSASIRSKAPSNDAYLDDFGFVRLKKTAIDLLKWPKEECRFVLMGKLSFIVEKSGTSSEQINLTSTYSSSGTIFNQSSSSANNGTGTTNSSSSFWSRTLKFSMANGILVTLSSESLENLTPSEPNSLTLYDDAETINESNRYNSTSRRFNAKCSNRNNATTGTHSNHGNNKNGVREAVLLLFKEKNGRYVLCREILNLAMCVIANATEADSEEFFEIHELESRESLLLKAETHSEMKEWLEQLRHHSSGLGNWRRRRNALPNIMVLRNVIEEQHF</sequence>
<dbReference type="InterPro" id="IPR000219">
    <property type="entry name" value="DH_dom"/>
</dbReference>
<dbReference type="GO" id="GO:0005085">
    <property type="term" value="F:guanyl-nucleotide exchange factor activity"/>
    <property type="evidence" value="ECO:0007669"/>
    <property type="project" value="InterPro"/>
</dbReference>
<feature type="region of interest" description="Disordered" evidence="3">
    <location>
        <begin position="792"/>
        <end position="872"/>
    </location>
</feature>
<dbReference type="Gene3D" id="1.20.900.10">
    <property type="entry name" value="Dbl homology (DH) domain"/>
    <property type="match status" value="1"/>
</dbReference>
<feature type="compositionally biased region" description="Basic residues" evidence="3">
    <location>
        <begin position="140"/>
        <end position="150"/>
    </location>
</feature>
<dbReference type="FunFam" id="1.20.900.10:FF:000038">
    <property type="entry name" value="Myosin-M heavy chain"/>
    <property type="match status" value="1"/>
</dbReference>
<feature type="region of interest" description="Disordered" evidence="3">
    <location>
        <begin position="662"/>
        <end position="695"/>
    </location>
</feature>
<feature type="compositionally biased region" description="Low complexity" evidence="3">
    <location>
        <begin position="831"/>
        <end position="843"/>
    </location>
</feature>
<protein>
    <submittedName>
        <fullName evidence="6">Uncharacterized protein</fullName>
    </submittedName>
</protein>
<evidence type="ECO:0000259" key="5">
    <source>
        <dbReference type="PROSITE" id="PS50010"/>
    </source>
</evidence>
<dbReference type="PROSITE" id="PS50003">
    <property type="entry name" value="PH_DOMAIN"/>
    <property type="match status" value="1"/>
</dbReference>
<feature type="compositionally biased region" description="Polar residues" evidence="3">
    <location>
        <begin position="1355"/>
        <end position="1371"/>
    </location>
</feature>
<feature type="compositionally biased region" description="Low complexity" evidence="3">
    <location>
        <begin position="1257"/>
        <end position="1287"/>
    </location>
</feature>
<dbReference type="InterPro" id="IPR035899">
    <property type="entry name" value="DBL_dom_sf"/>
</dbReference>
<dbReference type="EMBL" id="JAPWDV010000003">
    <property type="protein sequence ID" value="KAJ6216485.1"/>
    <property type="molecule type" value="Genomic_DNA"/>
</dbReference>
<comment type="subcellular location">
    <subcellularLocation>
        <location evidence="1">Cytoplasm</location>
    </subcellularLocation>
</comment>
<dbReference type="SMART" id="SM00325">
    <property type="entry name" value="RhoGEF"/>
    <property type="match status" value="1"/>
</dbReference>
<evidence type="ECO:0000256" key="3">
    <source>
        <dbReference type="SAM" id="MobiDB-lite"/>
    </source>
</evidence>
<feature type="compositionally biased region" description="Basic residues" evidence="3">
    <location>
        <begin position="247"/>
        <end position="260"/>
    </location>
</feature>
<feature type="compositionally biased region" description="Low complexity" evidence="3">
    <location>
        <begin position="1227"/>
        <end position="1248"/>
    </location>
</feature>
<keyword evidence="7" id="KW-1185">Reference proteome</keyword>
<name>A0A9Q0M2U8_BLOTA</name>
<dbReference type="Gene3D" id="2.30.29.30">
    <property type="entry name" value="Pleckstrin-homology domain (PH domain)/Phosphotyrosine-binding domain (PTB)"/>
    <property type="match status" value="1"/>
</dbReference>
<feature type="compositionally biased region" description="Gly residues" evidence="3">
    <location>
        <begin position="43"/>
        <end position="52"/>
    </location>
</feature>